<keyword evidence="3" id="KW-1185">Reference proteome</keyword>
<dbReference type="PANTHER" id="PTHR38462:SF1">
    <property type="entry name" value="YPRB RIBONUCLEASE H-LIKE DOMAIN-CONTAINING PROTEIN"/>
    <property type="match status" value="1"/>
</dbReference>
<dbReference type="EMBL" id="QGGY01000001">
    <property type="protein sequence ID" value="PWJ78770.1"/>
    <property type="molecule type" value="Genomic_DNA"/>
</dbReference>
<dbReference type="InterPro" id="IPR012337">
    <property type="entry name" value="RNaseH-like_sf"/>
</dbReference>
<feature type="domain" description="YprB ribonuclease H-like" evidence="1">
    <location>
        <begin position="26"/>
        <end position="190"/>
    </location>
</feature>
<proteinExistence type="predicted"/>
<dbReference type="Gene3D" id="3.30.420.10">
    <property type="entry name" value="Ribonuclease H-like superfamily/Ribonuclease H"/>
    <property type="match status" value="1"/>
</dbReference>
<evidence type="ECO:0000313" key="2">
    <source>
        <dbReference type="EMBL" id="PWJ78770.1"/>
    </source>
</evidence>
<dbReference type="InterPro" id="IPR038720">
    <property type="entry name" value="YprB_RNase_H-like_dom"/>
</dbReference>
<dbReference type="Pfam" id="PF13482">
    <property type="entry name" value="RNase_H_2"/>
    <property type="match status" value="1"/>
</dbReference>
<dbReference type="SUPFAM" id="SSF53098">
    <property type="entry name" value="Ribonuclease H-like"/>
    <property type="match status" value="1"/>
</dbReference>
<comment type="caution">
    <text evidence="2">The sequence shown here is derived from an EMBL/GenBank/DDBJ whole genome shotgun (WGS) entry which is preliminary data.</text>
</comment>
<dbReference type="PANTHER" id="PTHR38462">
    <property type="entry name" value="EXONUCLEASE-LIKE PROTEIN"/>
    <property type="match status" value="1"/>
</dbReference>
<gene>
    <name evidence="2" type="ORF">C7383_101139</name>
</gene>
<dbReference type="AlphaFoldDB" id="A0AB73T9D6"/>
<protein>
    <recommendedName>
        <fullName evidence="1">YprB ribonuclease H-like domain-containing protein</fullName>
    </recommendedName>
</protein>
<name>A0AB73T9D6_9FIRM</name>
<accession>A0AB73T9D6</accession>
<dbReference type="RefSeq" id="WP_257497429.1">
    <property type="nucleotide sequence ID" value="NZ_JANKBI010000001.1"/>
</dbReference>
<evidence type="ECO:0000259" key="1">
    <source>
        <dbReference type="Pfam" id="PF13482"/>
    </source>
</evidence>
<reference evidence="2 3" key="1">
    <citation type="submission" date="2018-05" db="EMBL/GenBank/DDBJ databases">
        <authorList>
            <person name="Goeker M."/>
            <person name="Huntemann M."/>
            <person name="Clum A."/>
            <person name="Pillay M."/>
            <person name="Palaniappan K."/>
            <person name="Varghese N."/>
            <person name="Mikhailova N."/>
            <person name="Stamatis D."/>
            <person name="Reddy T."/>
            <person name="Daum C."/>
            <person name="Shapiro N."/>
            <person name="Ivanova N."/>
            <person name="Kyrpides N."/>
            <person name="Woyke T."/>
        </authorList>
    </citation>
    <scope>NUCLEOTIDE SEQUENCE [LARGE SCALE GENOMIC DNA]</scope>
    <source>
        <strain evidence="2 3">DSM 26524</strain>
    </source>
</reference>
<sequence>MTIQKLPFTGALPYPLEKKCLPQEAVFFDIETTGFSPKNSGVYLIGAVSYEDDCWQMCQWMSDDPEEEAKLLNAFAGLCRRHSTLIHFNGDRFDLPFLACRARMLGIEEDFTSYGSLDLYKSFLPLKPLLKASHMNQKSLQEFINAKREDEYTGGELIPVYRNYLLNHDDTSKQLLLLHNHDDVLGMLSLLSFFAYTDFLEGDFTVRECRTGSDDIHDFSLELILSLPTPLPRRISWGCSSFYLTAAQQDARMLIYGLQGELKYFFPDYKNYYYLPREDTAVHKSVASYVDKEYRTPARASTCYSKKSGFFLPQGSEAFGPAFYEDYKSPAAYFECTDEFLASKDTLKKYIHSLLENMTG</sequence>
<organism evidence="2 3">
    <name type="scientific">Murimonas intestini</name>
    <dbReference type="NCBI Taxonomy" id="1337051"/>
    <lineage>
        <taxon>Bacteria</taxon>
        <taxon>Bacillati</taxon>
        <taxon>Bacillota</taxon>
        <taxon>Clostridia</taxon>
        <taxon>Lachnospirales</taxon>
        <taxon>Lachnospiraceae</taxon>
        <taxon>Murimonas</taxon>
    </lineage>
</organism>
<evidence type="ECO:0000313" key="3">
    <source>
        <dbReference type="Proteomes" id="UP000245412"/>
    </source>
</evidence>
<dbReference type="InterPro" id="IPR036397">
    <property type="entry name" value="RNaseH_sf"/>
</dbReference>
<dbReference type="GO" id="GO:0003676">
    <property type="term" value="F:nucleic acid binding"/>
    <property type="evidence" value="ECO:0007669"/>
    <property type="project" value="InterPro"/>
</dbReference>
<dbReference type="Proteomes" id="UP000245412">
    <property type="component" value="Unassembled WGS sequence"/>
</dbReference>